<dbReference type="STRING" id="305900.GV64_06375"/>
<evidence type="ECO:0000313" key="7">
    <source>
        <dbReference type="EMBL" id="KEI70407.1"/>
    </source>
</evidence>
<dbReference type="PANTHER" id="PTHR37422">
    <property type="entry name" value="TEICHURONIC ACID BIOSYNTHESIS PROTEIN TUAE"/>
    <property type="match status" value="1"/>
</dbReference>
<comment type="subcellular location">
    <subcellularLocation>
        <location evidence="1">Membrane</location>
        <topology evidence="1">Multi-pass membrane protein</topology>
    </subcellularLocation>
</comment>
<name>A0A081K8D1_9GAMM</name>
<evidence type="ECO:0000256" key="5">
    <source>
        <dbReference type="SAM" id="Phobius"/>
    </source>
</evidence>
<dbReference type="RefSeq" id="WP_020581026.1">
    <property type="nucleotide sequence ID" value="NZ_JOJP01000001.1"/>
</dbReference>
<feature type="transmembrane region" description="Helical" evidence="5">
    <location>
        <begin position="7"/>
        <end position="22"/>
    </location>
</feature>
<dbReference type="Proteomes" id="UP000027997">
    <property type="component" value="Unassembled WGS sequence"/>
</dbReference>
<gene>
    <name evidence="7" type="ORF">GV64_06375</name>
</gene>
<dbReference type="PANTHER" id="PTHR37422:SF13">
    <property type="entry name" value="LIPOPOLYSACCHARIDE BIOSYNTHESIS PROTEIN PA4999-RELATED"/>
    <property type="match status" value="1"/>
</dbReference>
<dbReference type="InterPro" id="IPR007016">
    <property type="entry name" value="O-antigen_ligase-rel_domated"/>
</dbReference>
<proteinExistence type="predicted"/>
<evidence type="ECO:0000259" key="6">
    <source>
        <dbReference type="Pfam" id="PF04932"/>
    </source>
</evidence>
<evidence type="ECO:0000313" key="8">
    <source>
        <dbReference type="Proteomes" id="UP000027997"/>
    </source>
</evidence>
<evidence type="ECO:0000256" key="1">
    <source>
        <dbReference type="ARBA" id="ARBA00004141"/>
    </source>
</evidence>
<accession>A0A081K8D1</accession>
<feature type="transmembrane region" description="Helical" evidence="5">
    <location>
        <begin position="80"/>
        <end position="96"/>
    </location>
</feature>
<dbReference type="EMBL" id="JOJP01000001">
    <property type="protein sequence ID" value="KEI70407.1"/>
    <property type="molecule type" value="Genomic_DNA"/>
</dbReference>
<keyword evidence="3 5" id="KW-1133">Transmembrane helix</keyword>
<reference evidence="7 8" key="1">
    <citation type="submission" date="2014-06" db="EMBL/GenBank/DDBJ databases">
        <title>Whole Genome Sequences of Three Symbiotic Endozoicomonas Bacteria.</title>
        <authorList>
            <person name="Neave M.J."/>
            <person name="Apprill A."/>
            <person name="Voolstra C.R."/>
        </authorList>
    </citation>
    <scope>NUCLEOTIDE SEQUENCE [LARGE SCALE GENOMIC DNA]</scope>
    <source>
        <strain evidence="7 8">DSM 22380</strain>
    </source>
</reference>
<dbReference type="eggNOG" id="COG3307">
    <property type="taxonomic scope" value="Bacteria"/>
</dbReference>
<keyword evidence="2 5" id="KW-0812">Transmembrane</keyword>
<keyword evidence="4 5" id="KW-0472">Membrane</keyword>
<dbReference type="GO" id="GO:0016020">
    <property type="term" value="C:membrane"/>
    <property type="evidence" value="ECO:0007669"/>
    <property type="project" value="UniProtKB-SubCell"/>
</dbReference>
<dbReference type="AlphaFoldDB" id="A0A081K8D1"/>
<dbReference type="InterPro" id="IPR051533">
    <property type="entry name" value="WaaL-like"/>
</dbReference>
<evidence type="ECO:0000256" key="2">
    <source>
        <dbReference type="ARBA" id="ARBA00022692"/>
    </source>
</evidence>
<sequence>MRAISKPELFLLVAFFFVLPMYEGPKNLFLVAYIITWCVQSWRAKDFGGKLRSWEWVLALFLATGFISAYTNPFGWEKPVSGALTFAKLIIPAMLFSRTSIPTPKVTFLGSSIILGTFIAVLESWYVWVRDGAEHPELNSVGHVNQSALYIAIAFGVSLAIFMINKGWKKALPLLLTLFFATALIISKSMTAFGAALVMCLVAVCIQLKPNVKNLASLAFSVIALGVIVFFASDHILALKNFESKATFHAQGGDTGSSFLSKRDVIFNSVIFVLPDFPMFGAGDRHFDIATSEEYMKSVAIQRGVPFEPERFFHTNHGHNMVTSVLLNRGYIGLFLILSFIFITAWKHLRWLIQYYSDRKLELEPVIGIMTGIYIIVGGMGNSTLYVEHGQLAFCLIGLSMGYLQRKSDRKVIASQTYNISEHSVKKPSQNSADHAL</sequence>
<organism evidence="7 8">
    <name type="scientific">Endozoicomonas elysicola</name>
    <dbReference type="NCBI Taxonomy" id="305900"/>
    <lineage>
        <taxon>Bacteria</taxon>
        <taxon>Pseudomonadati</taxon>
        <taxon>Pseudomonadota</taxon>
        <taxon>Gammaproteobacteria</taxon>
        <taxon>Oceanospirillales</taxon>
        <taxon>Endozoicomonadaceae</taxon>
        <taxon>Endozoicomonas</taxon>
    </lineage>
</organism>
<protein>
    <recommendedName>
        <fullName evidence="6">O-antigen ligase-related domain-containing protein</fullName>
    </recommendedName>
</protein>
<evidence type="ECO:0000256" key="4">
    <source>
        <dbReference type="ARBA" id="ARBA00023136"/>
    </source>
</evidence>
<feature type="transmembrane region" description="Helical" evidence="5">
    <location>
        <begin position="330"/>
        <end position="349"/>
    </location>
</feature>
<feature type="transmembrane region" description="Helical" evidence="5">
    <location>
        <begin position="148"/>
        <end position="164"/>
    </location>
</feature>
<feature type="transmembrane region" description="Helical" evidence="5">
    <location>
        <begin position="56"/>
        <end position="74"/>
    </location>
</feature>
<feature type="transmembrane region" description="Helical" evidence="5">
    <location>
        <begin position="171"/>
        <end position="186"/>
    </location>
</feature>
<keyword evidence="8" id="KW-1185">Reference proteome</keyword>
<evidence type="ECO:0000256" key="3">
    <source>
        <dbReference type="ARBA" id="ARBA00022989"/>
    </source>
</evidence>
<dbReference type="Pfam" id="PF04932">
    <property type="entry name" value="Wzy_C"/>
    <property type="match status" value="1"/>
</dbReference>
<feature type="transmembrane region" description="Helical" evidence="5">
    <location>
        <begin position="215"/>
        <end position="233"/>
    </location>
</feature>
<comment type="caution">
    <text evidence="7">The sequence shown here is derived from an EMBL/GenBank/DDBJ whole genome shotgun (WGS) entry which is preliminary data.</text>
</comment>
<feature type="transmembrane region" description="Helical" evidence="5">
    <location>
        <begin position="361"/>
        <end position="380"/>
    </location>
</feature>
<feature type="domain" description="O-antigen ligase-related" evidence="6">
    <location>
        <begin position="176"/>
        <end position="338"/>
    </location>
</feature>
<feature type="transmembrane region" description="Helical" evidence="5">
    <location>
        <begin position="108"/>
        <end position="128"/>
    </location>
</feature>